<keyword evidence="2" id="KW-0863">Zinc-finger</keyword>
<dbReference type="Gene3D" id="3.30.2160.10">
    <property type="entry name" value="Hect, E3 ligase catalytic domain"/>
    <property type="match status" value="1"/>
</dbReference>
<dbReference type="GO" id="GO:0005737">
    <property type="term" value="C:cytoplasm"/>
    <property type="evidence" value="ECO:0007669"/>
    <property type="project" value="TreeGrafter"/>
</dbReference>
<organism evidence="11 12">
    <name type="scientific">Trichuris trichiura</name>
    <name type="common">Whipworm</name>
    <name type="synonym">Trichocephalus trichiurus</name>
    <dbReference type="NCBI Taxonomy" id="36087"/>
    <lineage>
        <taxon>Eukaryota</taxon>
        <taxon>Metazoa</taxon>
        <taxon>Ecdysozoa</taxon>
        <taxon>Nematoda</taxon>
        <taxon>Enoplea</taxon>
        <taxon>Dorylaimia</taxon>
        <taxon>Trichinellida</taxon>
        <taxon>Trichuridae</taxon>
        <taxon>Trichuris</taxon>
    </lineage>
</organism>
<dbReference type="PANTHER" id="PTHR46276:SF1">
    <property type="entry name" value="E3 UBIQUITIN-PROTEIN LIGASE UBR5"/>
    <property type="match status" value="1"/>
</dbReference>
<gene>
    <name evidence="11" type="ORF">TTRE_0000234001</name>
</gene>
<dbReference type="CDD" id="cd19675">
    <property type="entry name" value="UBR-box_UBR5"/>
    <property type="match status" value="1"/>
</dbReference>
<dbReference type="Gene3D" id="3.90.1750.10">
    <property type="entry name" value="Hect, E3 ligase catalytic domains"/>
    <property type="match status" value="2"/>
</dbReference>
<dbReference type="InterPro" id="IPR035983">
    <property type="entry name" value="Hect_E3_ubiquitin_ligase"/>
</dbReference>
<dbReference type="Pfam" id="PF00632">
    <property type="entry name" value="HECT"/>
    <property type="match status" value="1"/>
</dbReference>
<protein>
    <submittedName>
        <fullName evidence="11">E3 ubiquitin protein ligase UBR5</fullName>
    </submittedName>
</protein>
<evidence type="ECO:0000259" key="10">
    <source>
        <dbReference type="PROSITE" id="PS51309"/>
    </source>
</evidence>
<evidence type="ECO:0000256" key="6">
    <source>
        <dbReference type="PROSITE-ProRule" id="PRU00508"/>
    </source>
</evidence>
<evidence type="ECO:0000256" key="7">
    <source>
        <dbReference type="SAM" id="MobiDB-lite"/>
    </source>
</evidence>
<feature type="compositionally biased region" description="Low complexity" evidence="7">
    <location>
        <begin position="38"/>
        <end position="69"/>
    </location>
</feature>
<feature type="compositionally biased region" description="Basic and acidic residues" evidence="7">
    <location>
        <begin position="1548"/>
        <end position="1561"/>
    </location>
</feature>
<dbReference type="InterPro" id="IPR002004">
    <property type="entry name" value="PABP_HYD_C"/>
</dbReference>
<name>A0A077Z1U8_TRITR</name>
<dbReference type="InterPro" id="IPR000569">
    <property type="entry name" value="HECT_dom"/>
</dbReference>
<evidence type="ECO:0000313" key="12">
    <source>
        <dbReference type="Proteomes" id="UP000030665"/>
    </source>
</evidence>
<feature type="zinc finger region" description="UBR-type" evidence="6">
    <location>
        <begin position="925"/>
        <end position="993"/>
    </location>
</feature>
<dbReference type="GO" id="GO:0000209">
    <property type="term" value="P:protein polyubiquitination"/>
    <property type="evidence" value="ECO:0007669"/>
    <property type="project" value="TreeGrafter"/>
</dbReference>
<sequence length="2509" mass="280940">MSADNVTSPHTARLTLRGGGPPCPSSGGDSGSGAQNKSGSSPSNPTTGGSNTPNNSNNNNNNNNNPPSNVAGHVCVTGARAPKIRRVMLTRGRVGRSMLVSSRPLIPASSVPEELITEAQAVLQGKPREVILRELQRTNCDVNQAVNNLLSREDDNECDDADENADSYLPEELISLLDTTVVDNQNVIINTDSLYADDLWSLTVRRRVHDKTSAEAKANENQKETGASSCPVPVVSIDFDNVIEMWLSVSPEERTFRAIGAMHSELVAVDTNGVLCQWRWDDPQPPTSPVHPKSAKLGLTCECVKSIACSNARSTVLTVSCKVACFVDESLEMLCDCLDTPCFALIEPAVCVYSCALYSCARVQSGSLYWWGVMPAKQRMKMIEYSKLKPKKHINFETKEIAVGSLVRIRSAPIFLADAVGFSMVEGYPQVGLLLDAVWSSTDAARFQVLPAMKRNDLNALQAENNASSAQSAALPENRKRSAVDRESYKERIWSVHSVVILEENRNTTVGKVKMIDGPYCAVAFADSSGKISENIDDARNWRLMRKDDLAVVTKMPTSSATPDYLIREPKKFEWPFSDHIFDIAIESNGLFAHFKLLLNNWQLLLLGIWFLRQRDREVLLSKVNFSGKIEGECVVCRDKQVFMDGITEASSQPRCWLVNCEEDSVIYVFDGIGCVTPILKTTSLKPADPLLFGSTTAFSLGMTSIAVGEEKVKTAVTLFSHRMDDLARAVISCDLTTIKTFVEEAEKWKAVDDLRKNFLSSRIGGNRNLLHACVAVSIPPTNRASESDIGYDDELYSPSMDYSAADATRVMFDSRWEHMIASSRGVSDVLKFTTRPPRFGDHRCVPACPCRCANSFQCRSDPLSACHVDNRSFCRRSFQAQVLWRTIQTHMSSCSDANGFLMEAIYPKFSRPDDSPLHVLACNDTCSFTWTADEHINQDIFECRTCGLVGSLCCCTECAFVCHKGHDCTLKRTSPTAYCDCWERCKCRSLIAGNQEARLELFRSLLNVPALHSKLNGRKEHIALFLARTLTRQIAEQRQFQLLRCKSECRSTANQGRLCKFIFDFSSSTLCCTVVRMPEYDLDPPRFAQKALDLLFSRWDVMESMIMIGMVEVDRVSRLSEGQFHLFSQDGVTFLDRFMYYLLVKLPVELLDVFLKTLAAKLVKKVNDADFKLILDRLIRSAVRIFALLNVSPYYMSSRKKCTPISRCRRLFYVLLPHAIRQLASTADGVLSLVRYGVVKATLPFSFPSSYDPTALIEKLFMIEPACFPRDGMTVSDKNFHVDPLMDIGQQDMPVLDAASEHDSDSDGGDGTVTRRTGDEAGTSTEPSQQRVTESQRETRTEQTNFSDTESDASYRPSWDHPEQEDDPPYTENNETGLNDGAEDDDDDDDDSDDASDLTYDEVNNEADYDSLSILASDIMRRRVDATSADSATRTIAAVKNPTDSGANRVDEEQRQNVSSADMLVTLARLFSTLLRETTALLMLALEPSAVVTNIALYPLALSEETISELEEYVEKRMNSTWQWLCPIMDFLESTIRLSKALDLAKRPTADDSSAKRDHASANSPQRLEKRNKKVSKTDAPISSQKQSEVEELRTCYSREAALGYLISVLRLHSCEHGEDVPAMDLASMKHVAIVADALLHSMNSRLHISSQQNGDAYCSVLYDMNSMDCFECPQTYERQWSLPLVGKHLPYDQQNPFFQVCAFIDDLFVDLFFLIQRSDSMIYPGLYPVRSALNHSSIESIPLASKPYLLLPTSSKETMFGIQRSLCSWDEHIVRKQISFFQVRQFFSFQQSMRSVGNLLPGSTSLSMHGDTHMQMNCQCGCCDASSGTVASSLLAKEREHLKCQPSMPRETSVIVHSKTIGEGEEPMDTSESTLVTPAAKRTALMENLAKNGRDRVQRLMTRWKFCLSAFARHFEEDLCSDASSFLFQMSGFTVKAQRFRKLIDRYRNSLAKDFALEVSRDRDALLEQTFRQLNMFIDRRVYSFICPYPMAVHRLKVSFKGEQGEGSGVVRSFYTCIANALLSPEPLSSALVLCSGMATTVAQPISRGRGREMALRRRALAVAPRRVNMSVEARSFVPGNNRSADATESTRQSLGHQLYPRVNALYPSFAPKLTGMLLELPPHQVLLMLSNAQMLRANCQMANDLLMNFLDLDSTRRDALAQEIAVEPKPSSSRCSSCPNLVQNGSNAEEWRFLADGYFLKLSIAEDSVDIDRRPLFFQPCNNAYQRVCSPKLSIWRLFFRLIALCLLHNEIMPLPLCRSVFKFILGRPVNWYDLAFYDLTMFDNFYKLARGQFKPEDLHLTFTLTLHSMEGGQTIPLIPNGENIPVTSENVVEYVYNHVTYRLITASLKALENIRDGVHDVLPAAMLDGLTAEDFRLLLTGATEVNTKTLEESTIFMDETSANHKKLMQPEKLAQFKRWFWSLVHSMTSEEKQELINFWTGSPALPASPDGPHPVPNVVIRPADDNYLPTANTCISRLYIPLYSSRAVLKQKLMMAIKVDTFGFV</sequence>
<dbReference type="SMART" id="SM00119">
    <property type="entry name" value="HECTc"/>
    <property type="match status" value="1"/>
</dbReference>
<dbReference type="SUPFAM" id="SSF63570">
    <property type="entry name" value="PABC (PABP) domain"/>
    <property type="match status" value="1"/>
</dbReference>
<dbReference type="GO" id="GO:0003723">
    <property type="term" value="F:RNA binding"/>
    <property type="evidence" value="ECO:0007669"/>
    <property type="project" value="InterPro"/>
</dbReference>
<feature type="region of interest" description="Disordered" evidence="7">
    <location>
        <begin position="1436"/>
        <end position="1455"/>
    </location>
</feature>
<dbReference type="GO" id="GO:0090263">
    <property type="term" value="P:positive regulation of canonical Wnt signaling pathway"/>
    <property type="evidence" value="ECO:0007669"/>
    <property type="project" value="TreeGrafter"/>
</dbReference>
<keyword evidence="1" id="KW-0479">Metal-binding</keyword>
<reference evidence="11" key="1">
    <citation type="submission" date="2014-01" db="EMBL/GenBank/DDBJ databases">
        <authorList>
            <person name="Aslett M."/>
        </authorList>
    </citation>
    <scope>NUCLEOTIDE SEQUENCE</scope>
</reference>
<dbReference type="PROSITE" id="PS51309">
    <property type="entry name" value="PABC"/>
    <property type="match status" value="1"/>
</dbReference>
<dbReference type="InterPro" id="IPR036053">
    <property type="entry name" value="PABP-dom"/>
</dbReference>
<dbReference type="PANTHER" id="PTHR46276">
    <property type="entry name" value="E3 UBIQUITIN-PROTEIN LIGASE UBR5"/>
    <property type="match status" value="1"/>
</dbReference>
<dbReference type="GO" id="GO:0034450">
    <property type="term" value="F:ubiquitin-ubiquitin ligase activity"/>
    <property type="evidence" value="ECO:0007669"/>
    <property type="project" value="TreeGrafter"/>
</dbReference>
<dbReference type="InterPro" id="IPR009091">
    <property type="entry name" value="RCC1/BLIP-II"/>
</dbReference>
<dbReference type="OrthoDB" id="5916951at2759"/>
<feature type="region of interest" description="Disordered" evidence="7">
    <location>
        <begin position="1300"/>
        <end position="1405"/>
    </location>
</feature>
<proteinExistence type="predicted"/>
<feature type="region of interest" description="Disordered" evidence="7">
    <location>
        <begin position="1"/>
        <end position="73"/>
    </location>
</feature>
<keyword evidence="12" id="KW-1185">Reference proteome</keyword>
<dbReference type="GO" id="GO:0005634">
    <property type="term" value="C:nucleus"/>
    <property type="evidence" value="ECO:0007669"/>
    <property type="project" value="TreeGrafter"/>
</dbReference>
<evidence type="ECO:0000259" key="8">
    <source>
        <dbReference type="PROSITE" id="PS50237"/>
    </source>
</evidence>
<feature type="domain" description="HECT" evidence="8">
    <location>
        <begin position="2200"/>
        <end position="2509"/>
    </location>
</feature>
<dbReference type="AlphaFoldDB" id="A0A077Z1U8"/>
<feature type="compositionally biased region" description="Polar residues" evidence="7">
    <location>
        <begin position="1"/>
        <end position="10"/>
    </location>
</feature>
<dbReference type="PROSITE" id="PS51157">
    <property type="entry name" value="ZF_UBR"/>
    <property type="match status" value="1"/>
</dbReference>
<dbReference type="InterPro" id="IPR003126">
    <property type="entry name" value="Znf_UBR"/>
</dbReference>
<dbReference type="Pfam" id="PF00658">
    <property type="entry name" value="MLLE"/>
    <property type="match status" value="1"/>
</dbReference>
<reference evidence="11" key="2">
    <citation type="submission" date="2014-03" db="EMBL/GenBank/DDBJ databases">
        <title>The whipworm genome and dual-species transcriptomics of an intimate host-pathogen interaction.</title>
        <authorList>
            <person name="Foth B.J."/>
            <person name="Tsai I.J."/>
            <person name="Reid A.J."/>
            <person name="Bancroft A.J."/>
            <person name="Nichol S."/>
            <person name="Tracey A."/>
            <person name="Holroyd N."/>
            <person name="Cotton J.A."/>
            <person name="Stanley E.J."/>
            <person name="Zarowiecki M."/>
            <person name="Liu J.Z."/>
            <person name="Huckvale T."/>
            <person name="Cooper P.J."/>
            <person name="Grencis R.K."/>
            <person name="Berriman M."/>
        </authorList>
    </citation>
    <scope>NUCLEOTIDE SEQUENCE [LARGE SCALE GENOMIC DNA]</scope>
</reference>
<dbReference type="InterPro" id="IPR024725">
    <property type="entry name" value="UBR5_UBA"/>
</dbReference>
<keyword evidence="4" id="KW-0862">Zinc</keyword>
<evidence type="ECO:0000256" key="1">
    <source>
        <dbReference type="ARBA" id="ARBA00022723"/>
    </source>
</evidence>
<dbReference type="STRING" id="36087.A0A077Z1U8"/>
<evidence type="ECO:0000259" key="9">
    <source>
        <dbReference type="PROSITE" id="PS51157"/>
    </source>
</evidence>
<dbReference type="Gene3D" id="1.10.8.10">
    <property type="entry name" value="DNA helicase RuvA subunit, C-terminal domain"/>
    <property type="match status" value="1"/>
</dbReference>
<feature type="domain" description="PABC" evidence="10">
    <location>
        <begin position="2077"/>
        <end position="2154"/>
    </location>
</feature>
<dbReference type="SUPFAM" id="SSF56204">
    <property type="entry name" value="Hect, E3 ligase catalytic domain"/>
    <property type="match status" value="1"/>
</dbReference>
<feature type="region of interest" description="Disordered" evidence="7">
    <location>
        <begin position="1548"/>
        <end position="1587"/>
    </location>
</feature>
<dbReference type="InterPro" id="IPR047503">
    <property type="entry name" value="UBR-box_UBR5"/>
</dbReference>
<feature type="compositionally biased region" description="Acidic residues" evidence="7">
    <location>
        <begin position="1382"/>
        <end position="1405"/>
    </location>
</feature>
<dbReference type="EMBL" id="HG805879">
    <property type="protein sequence ID" value="CDW54071.1"/>
    <property type="molecule type" value="Genomic_DNA"/>
</dbReference>
<dbReference type="GO" id="GO:0008270">
    <property type="term" value="F:zinc ion binding"/>
    <property type="evidence" value="ECO:0007669"/>
    <property type="project" value="UniProtKB-KW"/>
</dbReference>
<keyword evidence="3 5" id="KW-0833">Ubl conjugation pathway</keyword>
<evidence type="ECO:0000313" key="11">
    <source>
        <dbReference type="EMBL" id="CDW54071.1"/>
    </source>
</evidence>
<dbReference type="Proteomes" id="UP000030665">
    <property type="component" value="Unassembled WGS sequence"/>
</dbReference>
<evidence type="ECO:0000256" key="4">
    <source>
        <dbReference type="ARBA" id="ARBA00022833"/>
    </source>
</evidence>
<dbReference type="SUPFAM" id="SSF50985">
    <property type="entry name" value="RCC1/BLIP-II"/>
    <property type="match status" value="1"/>
</dbReference>
<dbReference type="PROSITE" id="PS50237">
    <property type="entry name" value="HECT"/>
    <property type="match status" value="1"/>
</dbReference>
<evidence type="ECO:0000256" key="2">
    <source>
        <dbReference type="ARBA" id="ARBA00022771"/>
    </source>
</evidence>
<dbReference type="GO" id="GO:0043130">
    <property type="term" value="F:ubiquitin binding"/>
    <property type="evidence" value="ECO:0007669"/>
    <property type="project" value="InterPro"/>
</dbReference>
<evidence type="ECO:0000256" key="3">
    <source>
        <dbReference type="ARBA" id="ARBA00022786"/>
    </source>
</evidence>
<dbReference type="SMART" id="SM00517">
    <property type="entry name" value="PolyA"/>
    <property type="match status" value="1"/>
</dbReference>
<dbReference type="SMART" id="SM00396">
    <property type="entry name" value="ZnF_UBR1"/>
    <property type="match status" value="1"/>
</dbReference>
<feature type="active site" description="Glycyl thioester intermediate" evidence="5">
    <location>
        <position position="2478"/>
    </location>
</feature>
<feature type="domain" description="UBR-type" evidence="9">
    <location>
        <begin position="925"/>
        <end position="993"/>
    </location>
</feature>
<dbReference type="FunFam" id="1.10.8.10:FF:000009">
    <property type="entry name" value="Putative E3 ubiquitin-protein ligase UBR5"/>
    <property type="match status" value="1"/>
</dbReference>
<dbReference type="Gene3D" id="3.30.2410.10">
    <property type="entry name" value="Hect, E3 ligase catalytic domain"/>
    <property type="match status" value="1"/>
</dbReference>
<dbReference type="Gene3D" id="1.10.1900.10">
    <property type="entry name" value="c-terminal domain of poly(a) binding protein"/>
    <property type="match status" value="1"/>
</dbReference>
<evidence type="ECO:0000256" key="5">
    <source>
        <dbReference type="PROSITE-ProRule" id="PRU00104"/>
    </source>
</evidence>
<accession>A0A077Z1U8</accession>
<dbReference type="Pfam" id="PF11547">
    <property type="entry name" value="E3_UbLigase_EDD"/>
    <property type="match status" value="1"/>
</dbReference>
<dbReference type="CDD" id="cd14423">
    <property type="entry name" value="CUE_UBR5"/>
    <property type="match status" value="1"/>
</dbReference>